<dbReference type="InterPro" id="IPR013210">
    <property type="entry name" value="LRR_N_plant-typ"/>
</dbReference>
<dbReference type="Pfam" id="PF08263">
    <property type="entry name" value="LRRNT_2"/>
    <property type="match status" value="1"/>
</dbReference>
<dbReference type="InterPro" id="IPR052941">
    <property type="entry name" value="StomDev_PlantInt_Reg"/>
</dbReference>
<keyword evidence="6" id="KW-0325">Glycoprotein</keyword>
<keyword evidence="2" id="KW-0433">Leucine-rich repeat</keyword>
<evidence type="ECO:0000313" key="9">
    <source>
        <dbReference type="EMBL" id="KAG2626272.1"/>
    </source>
</evidence>
<dbReference type="Pfam" id="PF00560">
    <property type="entry name" value="LRR_1"/>
    <property type="match status" value="3"/>
</dbReference>
<evidence type="ECO:0000256" key="4">
    <source>
        <dbReference type="ARBA" id="ARBA00022737"/>
    </source>
</evidence>
<feature type="domain" description="Leucine-rich repeat-containing N-terminal plant-type" evidence="8">
    <location>
        <begin position="38"/>
        <end position="71"/>
    </location>
</feature>
<accession>A0A8T0UPB4</accession>
<proteinExistence type="predicted"/>
<dbReference type="Gene3D" id="3.80.10.10">
    <property type="entry name" value="Ribonuclease Inhibitor"/>
    <property type="match status" value="2"/>
</dbReference>
<dbReference type="SUPFAM" id="SSF52058">
    <property type="entry name" value="L domain-like"/>
    <property type="match status" value="1"/>
</dbReference>
<dbReference type="InterPro" id="IPR032675">
    <property type="entry name" value="LRR_dom_sf"/>
</dbReference>
<gene>
    <name evidence="9" type="ORF">PVAP13_3KG338900</name>
</gene>
<feature type="signal peptide" evidence="7">
    <location>
        <begin position="1"/>
        <end position="34"/>
    </location>
</feature>
<dbReference type="Pfam" id="PF13855">
    <property type="entry name" value="LRR_8"/>
    <property type="match status" value="1"/>
</dbReference>
<dbReference type="GO" id="GO:0016020">
    <property type="term" value="C:membrane"/>
    <property type="evidence" value="ECO:0007669"/>
    <property type="project" value="UniProtKB-SubCell"/>
</dbReference>
<protein>
    <recommendedName>
        <fullName evidence="8">Leucine-rich repeat-containing N-terminal plant-type domain-containing protein</fullName>
    </recommendedName>
</protein>
<dbReference type="FunFam" id="3.80.10.10:FF:000041">
    <property type="entry name" value="LRR receptor-like serine/threonine-protein kinase ERECTA"/>
    <property type="match status" value="1"/>
</dbReference>
<evidence type="ECO:0000259" key="8">
    <source>
        <dbReference type="Pfam" id="PF08263"/>
    </source>
</evidence>
<keyword evidence="4" id="KW-0677">Repeat</keyword>
<keyword evidence="10" id="KW-1185">Reference proteome</keyword>
<dbReference type="PANTHER" id="PTHR48004">
    <property type="entry name" value="OS01G0149700 PROTEIN"/>
    <property type="match status" value="1"/>
</dbReference>
<evidence type="ECO:0000256" key="7">
    <source>
        <dbReference type="SAM" id="SignalP"/>
    </source>
</evidence>
<feature type="chain" id="PRO_5035807094" description="Leucine-rich repeat-containing N-terminal plant-type domain-containing protein" evidence="7">
    <location>
        <begin position="35"/>
        <end position="356"/>
    </location>
</feature>
<sequence length="356" mass="37718">MAPAPLPRGHACLRALPLVVALALARLLPGHAAAQQADEARLLLRIKRAWGDPPALASWGAAASHCNWTYVAFDAAGRVSSLALALPNVTLAGAMLPDDIGGLAGLAVLDLFNTSVGGGFPAFLYNCTGIARVDLSNNRLAGELPADIGRLGGSLTYLALGYNNFNGAIPAALSKLTNLIYLALNGNQLTGTIPPELGLLVNLETIKLENNLFGAGTLPESFKNLTKLTTVWLANCNLGGEFPSYVTRMTEMVWLDLSMNGFTGSIPTEIWNLQKLQYLYLYINNLSGEIAINGPIGAASLLEVDLSDNQLSGPIPESFGSLLQLVPELAPEQSRRRDTAEHCPTAVLKIPVAVEQ</sequence>
<evidence type="ECO:0000256" key="3">
    <source>
        <dbReference type="ARBA" id="ARBA00022729"/>
    </source>
</evidence>
<organism evidence="9 10">
    <name type="scientific">Panicum virgatum</name>
    <name type="common">Blackwell switchgrass</name>
    <dbReference type="NCBI Taxonomy" id="38727"/>
    <lineage>
        <taxon>Eukaryota</taxon>
        <taxon>Viridiplantae</taxon>
        <taxon>Streptophyta</taxon>
        <taxon>Embryophyta</taxon>
        <taxon>Tracheophyta</taxon>
        <taxon>Spermatophyta</taxon>
        <taxon>Magnoliopsida</taxon>
        <taxon>Liliopsida</taxon>
        <taxon>Poales</taxon>
        <taxon>Poaceae</taxon>
        <taxon>PACMAD clade</taxon>
        <taxon>Panicoideae</taxon>
        <taxon>Panicodae</taxon>
        <taxon>Paniceae</taxon>
        <taxon>Panicinae</taxon>
        <taxon>Panicum</taxon>
        <taxon>Panicum sect. Hiantes</taxon>
    </lineage>
</organism>
<comment type="subcellular location">
    <subcellularLocation>
        <location evidence="1">Membrane</location>
    </subcellularLocation>
</comment>
<evidence type="ECO:0000313" key="10">
    <source>
        <dbReference type="Proteomes" id="UP000823388"/>
    </source>
</evidence>
<name>A0A8T0UPB4_PANVG</name>
<evidence type="ECO:0000256" key="1">
    <source>
        <dbReference type="ARBA" id="ARBA00004370"/>
    </source>
</evidence>
<evidence type="ECO:0000256" key="2">
    <source>
        <dbReference type="ARBA" id="ARBA00022614"/>
    </source>
</evidence>
<reference evidence="9" key="1">
    <citation type="submission" date="2020-05" db="EMBL/GenBank/DDBJ databases">
        <title>WGS assembly of Panicum virgatum.</title>
        <authorList>
            <person name="Lovell J.T."/>
            <person name="Jenkins J."/>
            <person name="Shu S."/>
            <person name="Juenger T.E."/>
            <person name="Schmutz J."/>
        </authorList>
    </citation>
    <scope>NUCLEOTIDE SEQUENCE</scope>
    <source>
        <strain evidence="9">AP13</strain>
    </source>
</reference>
<dbReference type="FunFam" id="3.80.10.10:FF:000400">
    <property type="entry name" value="Nuclear pore complex protein NUP107"/>
    <property type="match status" value="1"/>
</dbReference>
<dbReference type="InterPro" id="IPR001611">
    <property type="entry name" value="Leu-rich_rpt"/>
</dbReference>
<keyword evidence="5" id="KW-0472">Membrane</keyword>
<evidence type="ECO:0000256" key="6">
    <source>
        <dbReference type="ARBA" id="ARBA00023180"/>
    </source>
</evidence>
<keyword evidence="3 7" id="KW-0732">Signal</keyword>
<dbReference type="PANTHER" id="PTHR48004:SF59">
    <property type="entry name" value="LEUCINE-RICH REPEAT-CONTAINING N-TERMINAL PLANT-TYPE DOMAIN-CONTAINING PROTEIN"/>
    <property type="match status" value="1"/>
</dbReference>
<dbReference type="EMBL" id="CM029041">
    <property type="protein sequence ID" value="KAG2626272.1"/>
    <property type="molecule type" value="Genomic_DNA"/>
</dbReference>
<dbReference type="AlphaFoldDB" id="A0A8T0UPB4"/>
<evidence type="ECO:0000256" key="5">
    <source>
        <dbReference type="ARBA" id="ARBA00023136"/>
    </source>
</evidence>
<dbReference type="Proteomes" id="UP000823388">
    <property type="component" value="Chromosome 3K"/>
</dbReference>
<comment type="caution">
    <text evidence="9">The sequence shown here is derived from an EMBL/GenBank/DDBJ whole genome shotgun (WGS) entry which is preliminary data.</text>
</comment>